<organism evidence="1 2">
    <name type="scientific">Glossina palpalis gambiensis</name>
    <dbReference type="NCBI Taxonomy" id="67801"/>
    <lineage>
        <taxon>Eukaryota</taxon>
        <taxon>Metazoa</taxon>
        <taxon>Ecdysozoa</taxon>
        <taxon>Arthropoda</taxon>
        <taxon>Hexapoda</taxon>
        <taxon>Insecta</taxon>
        <taxon>Pterygota</taxon>
        <taxon>Neoptera</taxon>
        <taxon>Endopterygota</taxon>
        <taxon>Diptera</taxon>
        <taxon>Brachycera</taxon>
        <taxon>Muscomorpha</taxon>
        <taxon>Hippoboscoidea</taxon>
        <taxon>Glossinidae</taxon>
        <taxon>Glossina</taxon>
    </lineage>
</organism>
<sequence length="201" mass="22135">MDYPTSNVLKQKEKCIINSTPIFKNLNLKWQECFLSGQILFASSYETYYIIPSCFDDDEHAFAKPLASLARSALHRLNRESIRGIHASERFYSQKRLLAQSPPKVLTNASSAAGAKGVASKLRRDDRSSRPYLVVFRQLSLSSSSSGKAVSWASCKSLSICNCQSLSILTSGGNNAGIATNSKFGSPTNFRANHRKGFSKL</sequence>
<reference evidence="2" key="1">
    <citation type="submission" date="2015-01" db="EMBL/GenBank/DDBJ databases">
        <authorList>
            <person name="Aksoy S."/>
            <person name="Warren W."/>
            <person name="Wilson R.K."/>
        </authorList>
    </citation>
    <scope>NUCLEOTIDE SEQUENCE [LARGE SCALE GENOMIC DNA]</scope>
    <source>
        <strain evidence="2">IAEA</strain>
    </source>
</reference>
<evidence type="ECO:0000313" key="2">
    <source>
        <dbReference type="Proteomes" id="UP000092460"/>
    </source>
</evidence>
<name>A0A1B0C1A4_9MUSC</name>
<accession>A0A1B0C1A4</accession>
<evidence type="ECO:0000313" key="1">
    <source>
        <dbReference type="EnsemblMetazoa" id="GPPI046469-PA"/>
    </source>
</evidence>
<dbReference type="AlphaFoldDB" id="A0A1B0C1A4"/>
<reference evidence="1" key="2">
    <citation type="submission" date="2020-05" db="UniProtKB">
        <authorList>
            <consortium name="EnsemblMetazoa"/>
        </authorList>
    </citation>
    <scope>IDENTIFICATION</scope>
    <source>
        <strain evidence="1">IAEA</strain>
    </source>
</reference>
<protein>
    <submittedName>
        <fullName evidence="1">Uncharacterized protein</fullName>
    </submittedName>
</protein>
<keyword evidence="2" id="KW-1185">Reference proteome</keyword>
<dbReference type="EMBL" id="JXJN01023962">
    <property type="status" value="NOT_ANNOTATED_CDS"/>
    <property type="molecule type" value="Genomic_DNA"/>
</dbReference>
<proteinExistence type="predicted"/>
<dbReference type="EnsemblMetazoa" id="GPPI046469-RA">
    <property type="protein sequence ID" value="GPPI046469-PA"/>
    <property type="gene ID" value="GPPI046469"/>
</dbReference>
<dbReference type="VEuPathDB" id="VectorBase:GPPI046469"/>
<dbReference type="Proteomes" id="UP000092460">
    <property type="component" value="Unassembled WGS sequence"/>
</dbReference>